<dbReference type="EMBL" id="KV419407">
    <property type="protein sequence ID" value="KZS93456.1"/>
    <property type="molecule type" value="Genomic_DNA"/>
</dbReference>
<comment type="subcellular location">
    <subcellularLocation>
        <location evidence="1 2">Nucleus</location>
    </subcellularLocation>
</comment>
<dbReference type="PROSITE" id="PS50071">
    <property type="entry name" value="HOMEOBOX_2"/>
    <property type="match status" value="1"/>
</dbReference>
<dbReference type="OrthoDB" id="6159439at2759"/>
<dbReference type="InterPro" id="IPR001356">
    <property type="entry name" value="HD"/>
</dbReference>
<reference evidence="5 6" key="1">
    <citation type="journal article" date="2016" name="Mol. Biol. Evol.">
        <title>Comparative Genomics of Early-Diverging Mushroom-Forming Fungi Provides Insights into the Origins of Lignocellulose Decay Capabilities.</title>
        <authorList>
            <person name="Nagy L.G."/>
            <person name="Riley R."/>
            <person name="Tritt A."/>
            <person name="Adam C."/>
            <person name="Daum C."/>
            <person name="Floudas D."/>
            <person name="Sun H."/>
            <person name="Yadav J.S."/>
            <person name="Pangilinan J."/>
            <person name="Larsson K.H."/>
            <person name="Matsuura K."/>
            <person name="Barry K."/>
            <person name="Labutti K."/>
            <person name="Kuo R."/>
            <person name="Ohm R.A."/>
            <person name="Bhattacharya S.S."/>
            <person name="Shirouzu T."/>
            <person name="Yoshinaga Y."/>
            <person name="Martin F.M."/>
            <person name="Grigoriev I.V."/>
            <person name="Hibbett D.S."/>
        </authorList>
    </citation>
    <scope>NUCLEOTIDE SEQUENCE [LARGE SCALE GENOMIC DNA]</scope>
    <source>
        <strain evidence="5 6">HHB9708</strain>
    </source>
</reference>
<dbReference type="Pfam" id="PF00046">
    <property type="entry name" value="Homeodomain"/>
    <property type="match status" value="1"/>
</dbReference>
<protein>
    <recommendedName>
        <fullName evidence="4">Homeobox domain-containing protein</fullName>
    </recommendedName>
</protein>
<evidence type="ECO:0000313" key="5">
    <source>
        <dbReference type="EMBL" id="KZS93456.1"/>
    </source>
</evidence>
<feature type="domain" description="Homeobox" evidence="4">
    <location>
        <begin position="158"/>
        <end position="201"/>
    </location>
</feature>
<dbReference type="SUPFAM" id="SSF46689">
    <property type="entry name" value="Homeodomain-like"/>
    <property type="match status" value="1"/>
</dbReference>
<dbReference type="GO" id="GO:0005634">
    <property type="term" value="C:nucleus"/>
    <property type="evidence" value="ECO:0007669"/>
    <property type="project" value="UniProtKB-SubCell"/>
</dbReference>
<gene>
    <name evidence="5" type="ORF">SISNIDRAFT_485703</name>
</gene>
<organism evidence="5 6">
    <name type="scientific">Sistotremastrum niveocremeum HHB9708</name>
    <dbReference type="NCBI Taxonomy" id="1314777"/>
    <lineage>
        <taxon>Eukaryota</taxon>
        <taxon>Fungi</taxon>
        <taxon>Dikarya</taxon>
        <taxon>Basidiomycota</taxon>
        <taxon>Agaricomycotina</taxon>
        <taxon>Agaricomycetes</taxon>
        <taxon>Sistotremastrales</taxon>
        <taxon>Sistotremastraceae</taxon>
        <taxon>Sertulicium</taxon>
        <taxon>Sertulicium niveocremeum</taxon>
    </lineage>
</organism>
<dbReference type="GO" id="GO:0003677">
    <property type="term" value="F:DNA binding"/>
    <property type="evidence" value="ECO:0007669"/>
    <property type="project" value="UniProtKB-UniRule"/>
</dbReference>
<feature type="DNA-binding region" description="Homeobox" evidence="1">
    <location>
        <begin position="160"/>
        <end position="202"/>
    </location>
</feature>
<keyword evidence="1 2" id="KW-0371">Homeobox</keyword>
<feature type="region of interest" description="Disordered" evidence="3">
    <location>
        <begin position="421"/>
        <end position="521"/>
    </location>
</feature>
<dbReference type="STRING" id="1314777.A0A164UQP5"/>
<feature type="compositionally biased region" description="Low complexity" evidence="3">
    <location>
        <begin position="434"/>
        <end position="444"/>
    </location>
</feature>
<feature type="compositionally biased region" description="Polar residues" evidence="3">
    <location>
        <begin position="492"/>
        <end position="502"/>
    </location>
</feature>
<feature type="compositionally biased region" description="Low complexity" evidence="3">
    <location>
        <begin position="474"/>
        <end position="491"/>
    </location>
</feature>
<dbReference type="Gene3D" id="1.10.10.60">
    <property type="entry name" value="Homeodomain-like"/>
    <property type="match status" value="1"/>
</dbReference>
<evidence type="ECO:0000256" key="2">
    <source>
        <dbReference type="RuleBase" id="RU000682"/>
    </source>
</evidence>
<keyword evidence="1 2" id="KW-0238">DNA-binding</keyword>
<dbReference type="InterPro" id="IPR009057">
    <property type="entry name" value="Homeodomain-like_sf"/>
</dbReference>
<dbReference type="AlphaFoldDB" id="A0A164UQP5"/>
<evidence type="ECO:0000313" key="6">
    <source>
        <dbReference type="Proteomes" id="UP000076722"/>
    </source>
</evidence>
<dbReference type="Proteomes" id="UP000076722">
    <property type="component" value="Unassembled WGS sequence"/>
</dbReference>
<proteinExistence type="predicted"/>
<accession>A0A164UQP5</accession>
<dbReference type="CDD" id="cd00086">
    <property type="entry name" value="homeodomain"/>
    <property type="match status" value="1"/>
</dbReference>
<feature type="compositionally biased region" description="Basic residues" evidence="3">
    <location>
        <begin position="421"/>
        <end position="430"/>
    </location>
</feature>
<dbReference type="SMART" id="SM00389">
    <property type="entry name" value="HOX"/>
    <property type="match status" value="1"/>
</dbReference>
<evidence type="ECO:0000256" key="1">
    <source>
        <dbReference type="PROSITE-ProRule" id="PRU00108"/>
    </source>
</evidence>
<keyword evidence="1 2" id="KW-0539">Nucleus</keyword>
<sequence length="521" mass="58836">MNACDRIIEEASILFEKTSALIPHRKDSIASIHDMRTNPLPMPKHITAHLMSYGTPESVALELSNIFIREATDLREALFDHVKNAACDLTSTSRSSRSLDIIGALTKRACDMYAQTLKAARRKFVGDAKSRFCVDLRLPHGRASQTSNMMVKLAAPLLDHAFSLSPLPCREDKECLASLIGVSYKQIHVWFQNARYRRTRAFQEGKPIRRSHMSATKEEMHTLIHGTLKTLHSYNPRLADFLPIDSWYGAPKDKARPVLFEIDDSMDEYSWDEEEYSDVAEDPVEPPIGSSSLLLPFESPSSPSRVTPSSLSCFPFPSDAMSHPFTRLGHCQDILSIFDPLGSHIQFADNHAPREQRTFPLAYWPRSSAEIESDIDDYVFPEPIWRRNGPSGHASLSPFADDVDSLLKPLSALRLRSRARYARDSRRSRKRSVDQLSDSSSSPDEVNPQSSREWRTPLHRRISPLPNQYLGARQLSASSSEESLESQPSSPTLISHSHSVDSFTPVKLFDDRPSKRRRSTH</sequence>
<keyword evidence="6" id="KW-1185">Reference proteome</keyword>
<evidence type="ECO:0000259" key="4">
    <source>
        <dbReference type="PROSITE" id="PS50071"/>
    </source>
</evidence>
<name>A0A164UQP5_9AGAM</name>
<evidence type="ECO:0000256" key="3">
    <source>
        <dbReference type="SAM" id="MobiDB-lite"/>
    </source>
</evidence>